<feature type="domain" description="ACT" evidence="5">
    <location>
        <begin position="21"/>
        <end position="95"/>
    </location>
</feature>
<dbReference type="HAMAP" id="MF_01927">
    <property type="entry name" value="PurU"/>
    <property type="match status" value="1"/>
</dbReference>
<keyword evidence="1 3" id="KW-0554">One-carbon metabolism</keyword>
<dbReference type="PROSITE" id="PS51671">
    <property type="entry name" value="ACT"/>
    <property type="match status" value="1"/>
</dbReference>
<evidence type="ECO:0000313" key="7">
    <source>
        <dbReference type="Proteomes" id="UP000005850"/>
    </source>
</evidence>
<protein>
    <recommendedName>
        <fullName evidence="3 4">Formyltetrahydrofolate deformylase</fullName>
        <ecNumber evidence="3 4">3.5.1.10</ecNumber>
    </recommendedName>
    <alternativeName>
        <fullName evidence="3">Formyl-FH(4) hydrolase</fullName>
    </alternativeName>
</protein>
<dbReference type="InterPro" id="IPR002376">
    <property type="entry name" value="Formyl_transf_N"/>
</dbReference>
<dbReference type="PANTHER" id="PTHR42706:SF1">
    <property type="entry name" value="FORMYLTETRAHYDROFOLATE DEFORMYLASE 2, MITOCHONDRIAL"/>
    <property type="match status" value="1"/>
</dbReference>
<dbReference type="InterPro" id="IPR045865">
    <property type="entry name" value="ACT-like_dom_sf"/>
</dbReference>
<dbReference type="NCBIfam" id="NF004684">
    <property type="entry name" value="PRK06027.1"/>
    <property type="match status" value="1"/>
</dbReference>
<evidence type="ECO:0000256" key="2">
    <source>
        <dbReference type="ARBA" id="ARBA00022801"/>
    </source>
</evidence>
<gene>
    <name evidence="3" type="primary">purU</name>
    <name evidence="6" type="ORF">BRLA_c042330</name>
</gene>
<dbReference type="HOGENOM" id="CLU_038395_3_0_9"/>
<dbReference type="STRING" id="1042163.BRLA_c042330"/>
<proteinExistence type="inferred from homology"/>
<dbReference type="Proteomes" id="UP000005850">
    <property type="component" value="Chromosome"/>
</dbReference>
<dbReference type="KEGG" id="blr:BRLA_c042330"/>
<dbReference type="InterPro" id="IPR044074">
    <property type="entry name" value="PurU_ACT"/>
</dbReference>
<dbReference type="GO" id="GO:0006730">
    <property type="term" value="P:one-carbon metabolic process"/>
    <property type="evidence" value="ECO:0007669"/>
    <property type="project" value="UniProtKB-KW"/>
</dbReference>
<dbReference type="Gene3D" id="3.40.50.170">
    <property type="entry name" value="Formyl transferase, N-terminal domain"/>
    <property type="match status" value="1"/>
</dbReference>
<dbReference type="AlphaFoldDB" id="A0A075RBA2"/>
<sequence>MQPISDKEWNQFKQKHEDTAIMLITCPDRPGIVSTVSRYLYEQGANIIQSDQYTTDPEGGRFFMRIEFKQSRLQECWESLNQGFEPIAKQFEMEWKLVEACKRKRMAIFVSKEDHCLVELLWQYSAGYLHADIAMVISNHLDTKDIVEAMGIPFYHIPVTKDTKQEAEQKQIELIKGKVDMIVLARYMQILSPTFLQDFPCQIINIHHSFLPAFVGAKPYERAYERGVKLIGATAHYVTEELDAGPIIEQGVERVTHRDDVDDLKRLGKQIERTVLARAVHWHLEDRVLVHQNKTVVFP</sequence>
<dbReference type="SUPFAM" id="SSF55021">
    <property type="entry name" value="ACT-like"/>
    <property type="match status" value="1"/>
</dbReference>
<keyword evidence="3" id="KW-0658">Purine biosynthesis</keyword>
<dbReference type="eggNOG" id="COG0788">
    <property type="taxonomic scope" value="Bacteria"/>
</dbReference>
<evidence type="ECO:0000256" key="1">
    <source>
        <dbReference type="ARBA" id="ARBA00022563"/>
    </source>
</evidence>
<evidence type="ECO:0000256" key="3">
    <source>
        <dbReference type="HAMAP-Rule" id="MF_01927"/>
    </source>
</evidence>
<dbReference type="CDD" id="cd04875">
    <property type="entry name" value="ACT_F4HF-DF"/>
    <property type="match status" value="1"/>
</dbReference>
<dbReference type="InterPro" id="IPR002912">
    <property type="entry name" value="ACT_dom"/>
</dbReference>
<feature type="active site" evidence="3">
    <location>
        <position position="243"/>
    </location>
</feature>
<evidence type="ECO:0000259" key="5">
    <source>
        <dbReference type="PROSITE" id="PS51671"/>
    </source>
</evidence>
<comment type="pathway">
    <text evidence="3">Purine metabolism; IMP biosynthesis via de novo pathway; formate from 10-formyl-5,6,7,8-tetrahydrofolate: step 1/1.</text>
</comment>
<dbReference type="Pfam" id="PF00551">
    <property type="entry name" value="Formyl_trans_N"/>
    <property type="match status" value="1"/>
</dbReference>
<keyword evidence="7" id="KW-1185">Reference proteome</keyword>
<evidence type="ECO:0000256" key="4">
    <source>
        <dbReference type="NCBIfam" id="TIGR00655"/>
    </source>
</evidence>
<dbReference type="InterPro" id="IPR004810">
    <property type="entry name" value="PurU"/>
</dbReference>
<dbReference type="InterPro" id="IPR036477">
    <property type="entry name" value="Formyl_transf_N_sf"/>
</dbReference>
<dbReference type="PIRSF" id="PIRSF036480">
    <property type="entry name" value="FormyFH4_hydr"/>
    <property type="match status" value="1"/>
</dbReference>
<keyword evidence="2 3" id="KW-0378">Hydrolase</keyword>
<comment type="similarity">
    <text evidence="3">Belongs to the PurU family.</text>
</comment>
<reference evidence="6 7" key="1">
    <citation type="journal article" date="2011" name="J. Bacteriol.">
        <title>Genome sequence of Brevibacillus laterosporus LMG 15441, a pathogen of invertebrates.</title>
        <authorList>
            <person name="Djukic M."/>
            <person name="Poehlein A."/>
            <person name="Thurmer A."/>
            <person name="Daniel R."/>
        </authorList>
    </citation>
    <scope>NUCLEOTIDE SEQUENCE [LARGE SCALE GENOMIC DNA]</scope>
    <source>
        <strain evidence="6 7">LMG 15441</strain>
    </source>
</reference>
<name>A0A075RBA2_BRELA</name>
<dbReference type="EC" id="3.5.1.10" evidence="3 4"/>
<dbReference type="NCBIfam" id="TIGR00655">
    <property type="entry name" value="PurU"/>
    <property type="match status" value="1"/>
</dbReference>
<dbReference type="EMBL" id="CP007806">
    <property type="protein sequence ID" value="AIG28508.1"/>
    <property type="molecule type" value="Genomic_DNA"/>
</dbReference>
<dbReference type="Pfam" id="PF01842">
    <property type="entry name" value="ACT"/>
    <property type="match status" value="1"/>
</dbReference>
<dbReference type="PANTHER" id="PTHR42706">
    <property type="entry name" value="FORMYLTETRAHYDROFOLATE DEFORMYLASE"/>
    <property type="match status" value="1"/>
</dbReference>
<dbReference type="InterPro" id="IPR041729">
    <property type="entry name" value="Formyl-FH4-Hydrolase_C"/>
</dbReference>
<comment type="function">
    <text evidence="3">Catalyzes the hydrolysis of 10-formyltetrahydrofolate (formyl-FH4) to formate and tetrahydrofolate (FH4).</text>
</comment>
<dbReference type="Gene3D" id="3.30.70.260">
    <property type="match status" value="1"/>
</dbReference>
<accession>A0A075RBA2</accession>
<dbReference type="PRINTS" id="PR01575">
    <property type="entry name" value="FFH4HYDRLASE"/>
</dbReference>
<dbReference type="UniPathway" id="UPA00074">
    <property type="reaction ID" value="UER00170"/>
</dbReference>
<organism evidence="6 7">
    <name type="scientific">Brevibacillus laterosporus LMG 15441</name>
    <dbReference type="NCBI Taxonomy" id="1042163"/>
    <lineage>
        <taxon>Bacteria</taxon>
        <taxon>Bacillati</taxon>
        <taxon>Bacillota</taxon>
        <taxon>Bacilli</taxon>
        <taxon>Bacillales</taxon>
        <taxon>Paenibacillaceae</taxon>
        <taxon>Brevibacillus</taxon>
    </lineage>
</organism>
<comment type="catalytic activity">
    <reaction evidence="3">
        <text>(6R)-10-formyltetrahydrofolate + H2O = (6S)-5,6,7,8-tetrahydrofolate + formate + H(+)</text>
        <dbReference type="Rhea" id="RHEA:19833"/>
        <dbReference type="ChEBI" id="CHEBI:15377"/>
        <dbReference type="ChEBI" id="CHEBI:15378"/>
        <dbReference type="ChEBI" id="CHEBI:15740"/>
        <dbReference type="ChEBI" id="CHEBI:57453"/>
        <dbReference type="ChEBI" id="CHEBI:195366"/>
        <dbReference type="EC" id="3.5.1.10"/>
    </reaction>
</comment>
<dbReference type="CDD" id="cd08648">
    <property type="entry name" value="FMT_core_Formyl-FH4-Hydrolase_C"/>
    <property type="match status" value="1"/>
</dbReference>
<dbReference type="SUPFAM" id="SSF53328">
    <property type="entry name" value="Formyltransferase"/>
    <property type="match status" value="1"/>
</dbReference>
<dbReference type="GO" id="GO:0006189">
    <property type="term" value="P:'de novo' IMP biosynthetic process"/>
    <property type="evidence" value="ECO:0007669"/>
    <property type="project" value="UniProtKB-UniRule"/>
</dbReference>
<evidence type="ECO:0000313" key="6">
    <source>
        <dbReference type="EMBL" id="AIG28508.1"/>
    </source>
</evidence>
<dbReference type="RefSeq" id="WP_003334476.1">
    <property type="nucleotide sequence ID" value="NZ_CP007806.1"/>
</dbReference>
<dbReference type="GO" id="GO:0008864">
    <property type="term" value="F:formyltetrahydrofolate deformylase activity"/>
    <property type="evidence" value="ECO:0007669"/>
    <property type="project" value="UniProtKB-UniRule"/>
</dbReference>